<dbReference type="PROSITE" id="PS00765">
    <property type="entry name" value="P_GLUCOSE_ISOMERASE_1"/>
    <property type="match status" value="1"/>
</dbReference>
<comment type="function">
    <text evidence="7">Catalyzes the reversible isomerization of glucose-6-phosphate to fructose-6-phosphate.</text>
</comment>
<dbReference type="Proteomes" id="UP000738126">
    <property type="component" value="Unassembled WGS sequence"/>
</dbReference>
<protein>
    <recommendedName>
        <fullName evidence="7">Glucose-6-phosphate isomerase</fullName>
        <shortName evidence="7">GPI</shortName>
        <ecNumber evidence="7">5.3.1.9</ecNumber>
    </recommendedName>
    <alternativeName>
        <fullName evidence="7">Phosphoglucose isomerase</fullName>
        <shortName evidence="7">PGI</shortName>
    </alternativeName>
    <alternativeName>
        <fullName evidence="7">Phosphohexose isomerase</fullName>
        <shortName evidence="7">PHI</shortName>
    </alternativeName>
</protein>
<reference evidence="9 10" key="1">
    <citation type="journal article" date="2020" name="Microorganisms">
        <title>Osmotic Adaptation and Compatible Solute Biosynthesis of Phototrophic Bacteria as Revealed from Genome Analyses.</title>
        <authorList>
            <person name="Imhoff J.F."/>
            <person name="Rahn T."/>
            <person name="Kunzel S."/>
            <person name="Keller A."/>
            <person name="Neulinger S.C."/>
        </authorList>
    </citation>
    <scope>NUCLEOTIDE SEQUENCE [LARGE SCALE GENOMIC DNA]</scope>
    <source>
        <strain evidence="9 10">DSM 15116</strain>
    </source>
</reference>
<dbReference type="CDD" id="cd05015">
    <property type="entry name" value="SIS_PGI_1"/>
    <property type="match status" value="1"/>
</dbReference>
<keyword evidence="3 7" id="KW-0312">Gluconeogenesis</keyword>
<dbReference type="PRINTS" id="PR00662">
    <property type="entry name" value="G6PISOMERASE"/>
</dbReference>
<dbReference type="PANTHER" id="PTHR11469:SF1">
    <property type="entry name" value="GLUCOSE-6-PHOSPHATE ISOMERASE"/>
    <property type="match status" value="1"/>
</dbReference>
<organism evidence="9 10">
    <name type="scientific">Halorhodospira neutriphila</name>
    <dbReference type="NCBI Taxonomy" id="168379"/>
    <lineage>
        <taxon>Bacteria</taxon>
        <taxon>Pseudomonadati</taxon>
        <taxon>Pseudomonadota</taxon>
        <taxon>Gammaproteobacteria</taxon>
        <taxon>Chromatiales</taxon>
        <taxon>Ectothiorhodospiraceae</taxon>
        <taxon>Halorhodospira</taxon>
    </lineage>
</organism>
<keyword evidence="5 7" id="KW-0413">Isomerase</keyword>
<dbReference type="InterPro" id="IPR046348">
    <property type="entry name" value="SIS_dom_sf"/>
</dbReference>
<dbReference type="PROSITE" id="PS51463">
    <property type="entry name" value="P_GLUCOSE_ISOMERASE_3"/>
    <property type="match status" value="1"/>
</dbReference>
<dbReference type="Gene3D" id="1.10.1390.10">
    <property type="match status" value="1"/>
</dbReference>
<dbReference type="GO" id="GO:0016853">
    <property type="term" value="F:isomerase activity"/>
    <property type="evidence" value="ECO:0007669"/>
    <property type="project" value="UniProtKB-KW"/>
</dbReference>
<accession>A0ABS1E8E9</accession>
<dbReference type="SUPFAM" id="SSF53697">
    <property type="entry name" value="SIS domain"/>
    <property type="match status" value="1"/>
</dbReference>
<feature type="active site" evidence="7">
    <location>
        <position position="496"/>
    </location>
</feature>
<evidence type="ECO:0000256" key="1">
    <source>
        <dbReference type="ARBA" id="ARBA00004926"/>
    </source>
</evidence>
<dbReference type="PROSITE" id="PS00174">
    <property type="entry name" value="P_GLUCOSE_ISOMERASE_2"/>
    <property type="match status" value="1"/>
</dbReference>
<dbReference type="InterPro" id="IPR023096">
    <property type="entry name" value="G6P_Isomerase_C"/>
</dbReference>
<keyword evidence="7" id="KW-0963">Cytoplasm</keyword>
<evidence type="ECO:0000256" key="4">
    <source>
        <dbReference type="ARBA" id="ARBA00023152"/>
    </source>
</evidence>
<dbReference type="Pfam" id="PF00342">
    <property type="entry name" value="PGI"/>
    <property type="match status" value="1"/>
</dbReference>
<gene>
    <name evidence="7" type="primary">pgi</name>
    <name evidence="9" type="ORF">CKO13_10440</name>
</gene>
<proteinExistence type="inferred from homology"/>
<comment type="pathway">
    <text evidence="7">Carbohydrate biosynthesis; gluconeogenesis.</text>
</comment>
<feature type="active site" evidence="7">
    <location>
        <position position="382"/>
    </location>
</feature>
<dbReference type="CDD" id="cd05016">
    <property type="entry name" value="SIS_PGI_2"/>
    <property type="match status" value="1"/>
</dbReference>
<comment type="subcellular location">
    <subcellularLocation>
        <location evidence="7">Cytoplasm</location>
    </subcellularLocation>
</comment>
<dbReference type="NCBIfam" id="NF001211">
    <property type="entry name" value="PRK00179.1"/>
    <property type="match status" value="1"/>
</dbReference>
<comment type="pathway">
    <text evidence="1 7 8">Carbohydrate degradation; glycolysis; D-glyceraldehyde 3-phosphate and glycerone phosphate from D-glucose: step 2/4.</text>
</comment>
<name>A0ABS1E8E9_9GAMM</name>
<dbReference type="PANTHER" id="PTHR11469">
    <property type="entry name" value="GLUCOSE-6-PHOSPHATE ISOMERASE"/>
    <property type="match status" value="1"/>
</dbReference>
<evidence type="ECO:0000256" key="7">
    <source>
        <dbReference type="HAMAP-Rule" id="MF_00473"/>
    </source>
</evidence>
<evidence type="ECO:0000256" key="8">
    <source>
        <dbReference type="RuleBase" id="RU000612"/>
    </source>
</evidence>
<comment type="caution">
    <text evidence="9">The sequence shown here is derived from an EMBL/GenBank/DDBJ whole genome shotgun (WGS) entry which is preliminary data.</text>
</comment>
<evidence type="ECO:0000256" key="3">
    <source>
        <dbReference type="ARBA" id="ARBA00022432"/>
    </source>
</evidence>
<dbReference type="RefSeq" id="WP_200260677.1">
    <property type="nucleotide sequence ID" value="NZ_NRSH01000148.1"/>
</dbReference>
<evidence type="ECO:0000256" key="6">
    <source>
        <dbReference type="ARBA" id="ARBA00029321"/>
    </source>
</evidence>
<dbReference type="InterPro" id="IPR001672">
    <property type="entry name" value="G6P_Isomerase"/>
</dbReference>
<evidence type="ECO:0000313" key="9">
    <source>
        <dbReference type="EMBL" id="MBK1727422.1"/>
    </source>
</evidence>
<evidence type="ECO:0000256" key="2">
    <source>
        <dbReference type="ARBA" id="ARBA00006604"/>
    </source>
</evidence>
<dbReference type="InterPro" id="IPR018189">
    <property type="entry name" value="Phosphoglucose_isomerase_CS"/>
</dbReference>
<comment type="similarity">
    <text evidence="2 7 8">Belongs to the GPI family.</text>
</comment>
<dbReference type="EC" id="5.3.1.9" evidence="7"/>
<keyword evidence="10" id="KW-1185">Reference proteome</keyword>
<dbReference type="InterPro" id="IPR035482">
    <property type="entry name" value="SIS_PGI_2"/>
</dbReference>
<feature type="active site" description="Proton donor" evidence="7">
    <location>
        <position position="351"/>
    </location>
</feature>
<comment type="catalytic activity">
    <reaction evidence="6 7 8">
        <text>alpha-D-glucose 6-phosphate = beta-D-fructose 6-phosphate</text>
        <dbReference type="Rhea" id="RHEA:11816"/>
        <dbReference type="ChEBI" id="CHEBI:57634"/>
        <dbReference type="ChEBI" id="CHEBI:58225"/>
        <dbReference type="EC" id="5.3.1.9"/>
    </reaction>
</comment>
<dbReference type="EMBL" id="NRSH01000148">
    <property type="protein sequence ID" value="MBK1727422.1"/>
    <property type="molecule type" value="Genomic_DNA"/>
</dbReference>
<dbReference type="Gene3D" id="3.40.50.10490">
    <property type="entry name" value="Glucose-6-phosphate isomerase like protein, domain 1"/>
    <property type="match status" value="2"/>
</dbReference>
<keyword evidence="4 7" id="KW-0324">Glycolysis</keyword>
<evidence type="ECO:0000313" key="10">
    <source>
        <dbReference type="Proteomes" id="UP000738126"/>
    </source>
</evidence>
<dbReference type="HAMAP" id="MF_00473">
    <property type="entry name" value="G6P_isomerase"/>
    <property type="match status" value="1"/>
</dbReference>
<evidence type="ECO:0000256" key="5">
    <source>
        <dbReference type="ARBA" id="ARBA00023235"/>
    </source>
</evidence>
<sequence length="532" mass="56731">MPGVLSRSAAWRALAAAAREGGPSVAELLDQDPQRFERYSLALDDLLVDLSRHPLTEPVWRQLLALADERDLAGRIEALFTGEPVNASEGRPALHTALRRPPGEALTVGGEDVAAAVHRELERLEALVEALRAGRWRGYDGRPIRHIVHIGIGGSECGMTLGCEALAAEGGGGPAVHIVSGVDGRELAEAWRRIDPAAAVFVVASKSFTTQETLTNARTAWAWLAEAAGREVPEQFVGVSADEAAMARFGIPEGQRLRIGEWVGGRYSLPSAMGLPVAAAIGTAAFRELLRGMHDMDRHFRTAPWAENLPAVLGLLGVWQISARGVGSHVVLPYHPGLRRLPAYLQQLDMESLGKSVTQDGTPVATPTGAACWGEVGGNAQHSFFQWLHQGTGRALAELIVPLDEAACPAAHRGLTLANALGQAQALAHGHTPAAGEPAAAHRAYPGSRPVTLILFRRLDPYSLGRLIALHEHRVFVQASLWGINPFDQWGVELGKQAAKALIPAARGEGPPPAEADAATRGALAWARRWQG</sequence>
<dbReference type="InterPro" id="IPR035476">
    <property type="entry name" value="SIS_PGI_1"/>
</dbReference>